<sequence length="121" mass="13175">MNLSAREDAAGACRGDRATEERARASVPTVRFDEPEQSEPPGVAHPAALDEPRHGGTRMAPDGPEGSEDAVDTYTVREDDPPCARTRSDRSIRPYRLESGWDPPVRTRSGTQYHGGLSALF</sequence>
<dbReference type="AlphaFoldDB" id="A0A7M2T178"/>
<keyword evidence="3" id="KW-1185">Reference proteome</keyword>
<name>A0A7M2T178_STRCW</name>
<feature type="compositionally biased region" description="Basic and acidic residues" evidence="1">
    <location>
        <begin position="1"/>
        <end position="24"/>
    </location>
</feature>
<dbReference type="Proteomes" id="UP000594008">
    <property type="component" value="Chromosome"/>
</dbReference>
<evidence type="ECO:0000256" key="1">
    <source>
        <dbReference type="SAM" id="MobiDB-lite"/>
    </source>
</evidence>
<feature type="compositionally biased region" description="Basic and acidic residues" evidence="1">
    <location>
        <begin position="75"/>
        <end position="96"/>
    </location>
</feature>
<dbReference type="KEGG" id="schf:IPT68_21100"/>
<reference evidence="2 3" key="1">
    <citation type="submission" date="2020-10" db="EMBL/GenBank/DDBJ databases">
        <title>Streptomyces chromofuscus complate genome analysis.</title>
        <authorList>
            <person name="Anwar N."/>
        </authorList>
    </citation>
    <scope>NUCLEOTIDE SEQUENCE [LARGE SCALE GENOMIC DNA]</scope>
    <source>
        <strain evidence="2 3">DSM 40273</strain>
    </source>
</reference>
<proteinExistence type="predicted"/>
<dbReference type="RefSeq" id="WP_189701374.1">
    <property type="nucleotide sequence ID" value="NZ_BMTA01000026.1"/>
</dbReference>
<protein>
    <submittedName>
        <fullName evidence="2">Uncharacterized protein</fullName>
    </submittedName>
</protein>
<feature type="region of interest" description="Disordered" evidence="1">
    <location>
        <begin position="1"/>
        <end position="121"/>
    </location>
</feature>
<gene>
    <name evidence="2" type="ORF">IPT68_21100</name>
</gene>
<accession>A0A7M2T178</accession>
<evidence type="ECO:0000313" key="3">
    <source>
        <dbReference type="Proteomes" id="UP000594008"/>
    </source>
</evidence>
<dbReference type="EMBL" id="CP063374">
    <property type="protein sequence ID" value="QOV42336.1"/>
    <property type="molecule type" value="Genomic_DNA"/>
</dbReference>
<organism evidence="2 3">
    <name type="scientific">Streptomyces chromofuscus</name>
    <dbReference type="NCBI Taxonomy" id="42881"/>
    <lineage>
        <taxon>Bacteria</taxon>
        <taxon>Bacillati</taxon>
        <taxon>Actinomycetota</taxon>
        <taxon>Actinomycetes</taxon>
        <taxon>Kitasatosporales</taxon>
        <taxon>Streptomycetaceae</taxon>
        <taxon>Streptomyces</taxon>
    </lineage>
</organism>
<evidence type="ECO:0000313" key="2">
    <source>
        <dbReference type="EMBL" id="QOV42336.1"/>
    </source>
</evidence>